<dbReference type="AlphaFoldDB" id="A0A2S8IG21"/>
<reference evidence="3 4" key="1">
    <citation type="submission" date="2018-02" db="EMBL/GenBank/DDBJ databases">
        <title>Draft genome sequencing of Burkholderia cepacia Y14-15.</title>
        <authorList>
            <person name="Zheng B.-X."/>
        </authorList>
    </citation>
    <scope>NUCLEOTIDE SEQUENCE [LARGE SCALE GENOMIC DNA]</scope>
    <source>
        <strain evidence="3 4">Y14-15</strain>
    </source>
</reference>
<dbReference type="CDD" id="cd00531">
    <property type="entry name" value="NTF2_like"/>
    <property type="match status" value="1"/>
</dbReference>
<dbReference type="Proteomes" id="UP000238206">
    <property type="component" value="Unassembled WGS sequence"/>
</dbReference>
<dbReference type="EMBL" id="PUIQ01000046">
    <property type="protein sequence ID" value="PQP13708.1"/>
    <property type="molecule type" value="Genomic_DNA"/>
</dbReference>
<name>A0A2S8IG21_BURCE</name>
<evidence type="ECO:0000313" key="4">
    <source>
        <dbReference type="Proteomes" id="UP000238206"/>
    </source>
</evidence>
<accession>A0A2S8IG21</accession>
<organism evidence="3 4">
    <name type="scientific">Burkholderia cepacia</name>
    <name type="common">Pseudomonas cepacia</name>
    <dbReference type="NCBI Taxonomy" id="292"/>
    <lineage>
        <taxon>Bacteria</taxon>
        <taxon>Pseudomonadati</taxon>
        <taxon>Pseudomonadota</taxon>
        <taxon>Betaproteobacteria</taxon>
        <taxon>Burkholderiales</taxon>
        <taxon>Burkholderiaceae</taxon>
        <taxon>Burkholderia</taxon>
        <taxon>Burkholderia cepacia complex</taxon>
    </lineage>
</organism>
<gene>
    <name evidence="3" type="ORF">C5615_29185</name>
</gene>
<evidence type="ECO:0000313" key="3">
    <source>
        <dbReference type="EMBL" id="PQP13708.1"/>
    </source>
</evidence>
<evidence type="ECO:0000256" key="1">
    <source>
        <dbReference type="SAM" id="MobiDB-lite"/>
    </source>
</evidence>
<dbReference type="InterPro" id="IPR037401">
    <property type="entry name" value="SnoaL-like"/>
</dbReference>
<evidence type="ECO:0000259" key="2">
    <source>
        <dbReference type="Pfam" id="PF13577"/>
    </source>
</evidence>
<comment type="caution">
    <text evidence="3">The sequence shown here is derived from an EMBL/GenBank/DDBJ whole genome shotgun (WGS) entry which is preliminary data.</text>
</comment>
<dbReference type="SUPFAM" id="SSF54427">
    <property type="entry name" value="NTF2-like"/>
    <property type="match status" value="1"/>
</dbReference>
<feature type="domain" description="SnoaL-like" evidence="2">
    <location>
        <begin position="25"/>
        <end position="150"/>
    </location>
</feature>
<feature type="region of interest" description="Disordered" evidence="1">
    <location>
        <begin position="1"/>
        <end position="21"/>
    </location>
</feature>
<protein>
    <submittedName>
        <fullName evidence="3">Nuclear transport factor 2 family protein</fullName>
    </submittedName>
</protein>
<sequence length="166" mass="18466">MSHPRAPAIVSPSSTPTHDTMTPQEAIDRLEIQDLLTHYCHAVDLQDWREFERLFAANAMLDYTAFGGPVGNRAEIAAYPKQATSTMRATQHTISTALLIVDGDAATARTAGQVMMISADEADDDRVCFVGLWHRDLLMRTECGWRIRSRLQERSWTLNAPPVAAL</sequence>
<dbReference type="Pfam" id="PF13577">
    <property type="entry name" value="SnoaL_4"/>
    <property type="match status" value="1"/>
</dbReference>
<dbReference type="InterPro" id="IPR032710">
    <property type="entry name" value="NTF2-like_dom_sf"/>
</dbReference>
<proteinExistence type="predicted"/>
<dbReference type="Gene3D" id="3.10.450.50">
    <property type="match status" value="1"/>
</dbReference>
<feature type="compositionally biased region" description="Polar residues" evidence="1">
    <location>
        <begin position="11"/>
        <end position="21"/>
    </location>
</feature>